<organism evidence="6 7">
    <name type="scientific">Olsenella absiana</name>
    <dbReference type="NCBI Taxonomy" id="3115222"/>
    <lineage>
        <taxon>Bacteria</taxon>
        <taxon>Bacillati</taxon>
        <taxon>Actinomycetota</taxon>
        <taxon>Coriobacteriia</taxon>
        <taxon>Coriobacteriales</taxon>
        <taxon>Atopobiaceae</taxon>
        <taxon>Olsenella</taxon>
    </lineage>
</organism>
<evidence type="ECO:0000256" key="4">
    <source>
        <dbReference type="ARBA" id="ARBA00022967"/>
    </source>
</evidence>
<dbReference type="Pfam" id="PF00005">
    <property type="entry name" value="ABC_tran"/>
    <property type="match status" value="1"/>
</dbReference>
<dbReference type="PROSITE" id="PS00211">
    <property type="entry name" value="ABC_TRANSPORTER_1"/>
    <property type="match status" value="1"/>
</dbReference>
<dbReference type="CDD" id="cd03260">
    <property type="entry name" value="ABC_PstB_phosphate_transporter"/>
    <property type="match status" value="1"/>
</dbReference>
<evidence type="ECO:0000256" key="1">
    <source>
        <dbReference type="ARBA" id="ARBA00022448"/>
    </source>
</evidence>
<dbReference type="EMBL" id="JAZGJQ010000001">
    <property type="protein sequence ID" value="MEE6146462.1"/>
    <property type="molecule type" value="Genomic_DNA"/>
</dbReference>
<sequence>MDEVVGTRGAAGVGAGAGNEAGVGAGAGNGAGGAAGTGADARPADEVVGISHLTVSYDGAEALHDVCLSVRDRRILAVIGPSGCGKTTLLRSVNRLVLEEPRAQVSGQVTLRGRDVARMPAEELRRNVGMVFQEPSPFPFSIWRNVTYAPRYFGSTPKRELDGLVREKLELVGLWDEVSRDLRKSALRLSGGQQQRLCIARAIAVDPQVLLLDEPCSALDVNATATVERALARLRERYAIVVVTHNIGQARRIADEVAFMSEGRIVERGTAEQVLDHPRRDETRAFLAGWR</sequence>
<feature type="domain" description="ABC transporter" evidence="5">
    <location>
        <begin position="48"/>
        <end position="287"/>
    </location>
</feature>
<dbReference type="Proteomes" id="UP001332931">
    <property type="component" value="Unassembled WGS sequence"/>
</dbReference>
<dbReference type="InterPro" id="IPR003593">
    <property type="entry name" value="AAA+_ATPase"/>
</dbReference>
<reference evidence="6 7" key="1">
    <citation type="submission" date="2024-01" db="EMBL/GenBank/DDBJ databases">
        <title>Description of Olsenella sp. nov., isolated from pig feces.</title>
        <authorList>
            <person name="Chang Y.-H."/>
        </authorList>
    </citation>
    <scope>NUCLEOTIDE SEQUENCE [LARGE SCALE GENOMIC DNA]</scope>
    <source>
        <strain evidence="6 7">YH-ols2223</strain>
    </source>
</reference>
<dbReference type="InterPro" id="IPR027417">
    <property type="entry name" value="P-loop_NTPase"/>
</dbReference>
<evidence type="ECO:0000256" key="2">
    <source>
        <dbReference type="ARBA" id="ARBA00022741"/>
    </source>
</evidence>
<evidence type="ECO:0000313" key="7">
    <source>
        <dbReference type="Proteomes" id="UP001332931"/>
    </source>
</evidence>
<dbReference type="SMART" id="SM00382">
    <property type="entry name" value="AAA"/>
    <property type="match status" value="1"/>
</dbReference>
<dbReference type="Gene3D" id="3.40.50.300">
    <property type="entry name" value="P-loop containing nucleotide triphosphate hydrolases"/>
    <property type="match status" value="1"/>
</dbReference>
<keyword evidence="2" id="KW-0547">Nucleotide-binding</keyword>
<dbReference type="PROSITE" id="PS50893">
    <property type="entry name" value="ABC_TRANSPORTER_2"/>
    <property type="match status" value="1"/>
</dbReference>
<protein>
    <submittedName>
        <fullName evidence="6">Phosphate ABC transporter ATP-binding protein</fullName>
    </submittedName>
</protein>
<evidence type="ECO:0000259" key="5">
    <source>
        <dbReference type="PROSITE" id="PS50893"/>
    </source>
</evidence>
<keyword evidence="7" id="KW-1185">Reference proteome</keyword>
<comment type="caution">
    <text evidence="6">The sequence shown here is derived from an EMBL/GenBank/DDBJ whole genome shotgun (WGS) entry which is preliminary data.</text>
</comment>
<accession>A0ABU7R784</accession>
<dbReference type="InterPro" id="IPR005670">
    <property type="entry name" value="PstB-like"/>
</dbReference>
<evidence type="ECO:0000256" key="3">
    <source>
        <dbReference type="ARBA" id="ARBA00022840"/>
    </source>
</evidence>
<dbReference type="RefSeq" id="WP_330957228.1">
    <property type="nucleotide sequence ID" value="NZ_JAZGJQ010000001.1"/>
</dbReference>
<dbReference type="InterPro" id="IPR003439">
    <property type="entry name" value="ABC_transporter-like_ATP-bd"/>
</dbReference>
<keyword evidence="3 6" id="KW-0067">ATP-binding</keyword>
<keyword evidence="1" id="KW-0813">Transport</keyword>
<dbReference type="PANTHER" id="PTHR43423">
    <property type="entry name" value="ABC TRANSPORTER I FAMILY MEMBER 17"/>
    <property type="match status" value="1"/>
</dbReference>
<proteinExistence type="predicted"/>
<gene>
    <name evidence="6" type="ORF">VXJ25_00410</name>
</gene>
<dbReference type="GO" id="GO:0005524">
    <property type="term" value="F:ATP binding"/>
    <property type="evidence" value="ECO:0007669"/>
    <property type="project" value="UniProtKB-KW"/>
</dbReference>
<name>A0ABU7R784_9ACTN</name>
<dbReference type="SUPFAM" id="SSF52540">
    <property type="entry name" value="P-loop containing nucleoside triphosphate hydrolases"/>
    <property type="match status" value="1"/>
</dbReference>
<dbReference type="InterPro" id="IPR017871">
    <property type="entry name" value="ABC_transporter-like_CS"/>
</dbReference>
<keyword evidence="4" id="KW-1278">Translocase</keyword>
<evidence type="ECO:0000313" key="6">
    <source>
        <dbReference type="EMBL" id="MEE6146462.1"/>
    </source>
</evidence>
<dbReference type="PANTHER" id="PTHR43423:SF1">
    <property type="entry name" value="ABC TRANSPORTER I FAMILY MEMBER 17"/>
    <property type="match status" value="1"/>
</dbReference>